<dbReference type="Proteomes" id="UP000449547">
    <property type="component" value="Unassembled WGS sequence"/>
</dbReference>
<dbReference type="GO" id="GO:0042602">
    <property type="term" value="F:riboflavin reductase (NADPH) activity"/>
    <property type="evidence" value="ECO:0007669"/>
    <property type="project" value="TreeGrafter"/>
</dbReference>
<dbReference type="SUPFAM" id="SSF50475">
    <property type="entry name" value="FMN-binding split barrel"/>
    <property type="match status" value="1"/>
</dbReference>
<protein>
    <recommendedName>
        <fullName evidence="2">Flavin reductase like domain-containing protein</fullName>
    </recommendedName>
</protein>
<dbReference type="RefSeq" id="XP_034013999.1">
    <property type="nucleotide sequence ID" value="XM_034153793.1"/>
</dbReference>
<proteinExistence type="predicted"/>
<dbReference type="GeneID" id="54779922"/>
<feature type="domain" description="Flavin reductase like" evidence="2">
    <location>
        <begin position="2"/>
        <end position="152"/>
    </location>
</feature>
<gene>
    <name evidence="3" type="ORF">DIURU_001269</name>
</gene>
<dbReference type="PANTHER" id="PTHR30466:SF1">
    <property type="entry name" value="FMN REDUCTASE (NADH) RUTF"/>
    <property type="match status" value="1"/>
</dbReference>
<name>A0A642UUW1_DIURU</name>
<dbReference type="GO" id="GO:0010181">
    <property type="term" value="F:FMN binding"/>
    <property type="evidence" value="ECO:0007669"/>
    <property type="project" value="InterPro"/>
</dbReference>
<organism evidence="3 4">
    <name type="scientific">Diutina rugosa</name>
    <name type="common">Yeast</name>
    <name type="synonym">Candida rugosa</name>
    <dbReference type="NCBI Taxonomy" id="5481"/>
    <lineage>
        <taxon>Eukaryota</taxon>
        <taxon>Fungi</taxon>
        <taxon>Dikarya</taxon>
        <taxon>Ascomycota</taxon>
        <taxon>Saccharomycotina</taxon>
        <taxon>Pichiomycetes</taxon>
        <taxon>Debaryomycetaceae</taxon>
        <taxon>Diutina</taxon>
    </lineage>
</organism>
<evidence type="ECO:0000256" key="1">
    <source>
        <dbReference type="ARBA" id="ARBA00023002"/>
    </source>
</evidence>
<reference evidence="3 4" key="1">
    <citation type="submission" date="2019-07" db="EMBL/GenBank/DDBJ databases">
        <title>Genome assembly of two rare yeast pathogens: Diutina rugosa and Trichomonascus ciferrii.</title>
        <authorList>
            <person name="Mixao V."/>
            <person name="Saus E."/>
            <person name="Hansen A."/>
            <person name="Lass-Flor C."/>
            <person name="Gabaldon T."/>
        </authorList>
    </citation>
    <scope>NUCLEOTIDE SEQUENCE [LARGE SCALE GENOMIC DNA]</scope>
    <source>
        <strain evidence="3 4">CBS 613</strain>
    </source>
</reference>
<evidence type="ECO:0000259" key="2">
    <source>
        <dbReference type="Pfam" id="PF01613"/>
    </source>
</evidence>
<dbReference type="VEuPathDB" id="FungiDB:DIURU_001269"/>
<evidence type="ECO:0000313" key="3">
    <source>
        <dbReference type="EMBL" id="KAA8906086.1"/>
    </source>
</evidence>
<keyword evidence="1" id="KW-0560">Oxidoreductase</keyword>
<dbReference type="AlphaFoldDB" id="A0A642UUW1"/>
<comment type="caution">
    <text evidence="3">The sequence shown here is derived from an EMBL/GenBank/DDBJ whole genome shotgun (WGS) entry which is preliminary data.</text>
</comment>
<evidence type="ECO:0000313" key="4">
    <source>
        <dbReference type="Proteomes" id="UP000449547"/>
    </source>
</evidence>
<dbReference type="EMBL" id="SWFT01000038">
    <property type="protein sequence ID" value="KAA8906086.1"/>
    <property type="molecule type" value="Genomic_DNA"/>
</dbReference>
<sequence>MPTPKVSFNLHLPSYTSDELRANGYCAVHVLPPTERSAQLARQFAKGVKGTRSSAKLAVTPEEKRDGEPFHERTTPFASLKQGEDWDFVTVDGSLRIPILTNCERVFICKALDRMVVDSHELWVAEVVRIIGNSKHSPSGGLLYHRRNFHRVGMPLLR</sequence>
<dbReference type="Pfam" id="PF01613">
    <property type="entry name" value="Flavin_Reduct"/>
    <property type="match status" value="1"/>
</dbReference>
<dbReference type="PANTHER" id="PTHR30466">
    <property type="entry name" value="FLAVIN REDUCTASE"/>
    <property type="match status" value="1"/>
</dbReference>
<keyword evidence="4" id="KW-1185">Reference proteome</keyword>
<dbReference type="Gene3D" id="2.30.110.10">
    <property type="entry name" value="Electron Transport, Fmn-binding Protein, Chain A"/>
    <property type="match status" value="1"/>
</dbReference>
<dbReference type="InterPro" id="IPR002563">
    <property type="entry name" value="Flavin_Rdtase-like_dom"/>
</dbReference>
<dbReference type="OrthoDB" id="2015405at2759"/>
<dbReference type="InterPro" id="IPR012349">
    <property type="entry name" value="Split_barrel_FMN-bd"/>
</dbReference>
<dbReference type="InterPro" id="IPR050268">
    <property type="entry name" value="NADH-dep_flavin_reductase"/>
</dbReference>
<accession>A0A642UUW1</accession>